<evidence type="ECO:0000313" key="2">
    <source>
        <dbReference type="Proteomes" id="UP001165135"/>
    </source>
</evidence>
<dbReference type="SUPFAM" id="SSF54593">
    <property type="entry name" value="Glyoxalase/Bleomycin resistance protein/Dihydroxybiphenyl dioxygenase"/>
    <property type="match status" value="1"/>
</dbReference>
<name>A0A9W6RM00_9ACTN</name>
<organism evidence="1 2">
    <name type="scientific">Actinoallomurus iriomotensis</name>
    <dbReference type="NCBI Taxonomy" id="478107"/>
    <lineage>
        <taxon>Bacteria</taxon>
        <taxon>Bacillati</taxon>
        <taxon>Actinomycetota</taxon>
        <taxon>Actinomycetes</taxon>
        <taxon>Streptosporangiales</taxon>
        <taxon>Thermomonosporaceae</taxon>
        <taxon>Actinoallomurus</taxon>
    </lineage>
</organism>
<dbReference type="InterPro" id="IPR029068">
    <property type="entry name" value="Glyas_Bleomycin-R_OHBP_Dase"/>
</dbReference>
<evidence type="ECO:0000313" key="1">
    <source>
        <dbReference type="EMBL" id="GLY76472.1"/>
    </source>
</evidence>
<reference evidence="1" key="1">
    <citation type="submission" date="2023-03" db="EMBL/GenBank/DDBJ databases">
        <title>Actinoallomurus iriomotensis NBRC 103681.</title>
        <authorList>
            <person name="Ichikawa N."/>
            <person name="Sato H."/>
            <person name="Tonouchi N."/>
        </authorList>
    </citation>
    <scope>NUCLEOTIDE SEQUENCE</scope>
    <source>
        <strain evidence="1">NBRC 103681</strain>
    </source>
</reference>
<dbReference type="AlphaFoldDB" id="A0A9W6RM00"/>
<protein>
    <recommendedName>
        <fullName evidence="3">Glyoxalase</fullName>
    </recommendedName>
</protein>
<sequence>MTVLKTYARLWADETDQVLPLLRDLTGAEPDLRFAFDGVELTAVGDFLLIAGPPRERARYAHATATAIVRDLDEVTAALRRAGARITTPESTSATGRFLYARHPGGAEIEYVEWVPELVERVIGP</sequence>
<dbReference type="RefSeq" id="WP_285624875.1">
    <property type="nucleotide sequence ID" value="NZ_BSTJ01000005.1"/>
</dbReference>
<proteinExistence type="predicted"/>
<dbReference type="Proteomes" id="UP001165135">
    <property type="component" value="Unassembled WGS sequence"/>
</dbReference>
<evidence type="ECO:0008006" key="3">
    <source>
        <dbReference type="Google" id="ProtNLM"/>
    </source>
</evidence>
<accession>A0A9W6RM00</accession>
<dbReference type="Gene3D" id="3.10.180.10">
    <property type="entry name" value="2,3-Dihydroxybiphenyl 1,2-Dioxygenase, domain 1"/>
    <property type="match status" value="1"/>
</dbReference>
<dbReference type="EMBL" id="BSTJ01000005">
    <property type="protein sequence ID" value="GLY76472.1"/>
    <property type="molecule type" value="Genomic_DNA"/>
</dbReference>
<comment type="caution">
    <text evidence="1">The sequence shown here is derived from an EMBL/GenBank/DDBJ whole genome shotgun (WGS) entry which is preliminary data.</text>
</comment>
<gene>
    <name evidence="1" type="ORF">Airi01_047390</name>
</gene>